<reference evidence="3 4" key="1">
    <citation type="submission" date="2018-06" db="EMBL/GenBank/DDBJ databases">
        <authorList>
            <consortium name="Pathogen Informatics"/>
            <person name="Doyle S."/>
        </authorList>
    </citation>
    <scope>NUCLEOTIDE SEQUENCE [LARGE SCALE GENOMIC DNA]</scope>
    <source>
        <strain evidence="3 4">NCTC11546</strain>
    </source>
</reference>
<feature type="chain" id="PRO_5016136925" description="SprT-like family" evidence="2">
    <location>
        <begin position="27"/>
        <end position="526"/>
    </location>
</feature>
<evidence type="ECO:0000313" key="4">
    <source>
        <dbReference type="Proteomes" id="UP000249891"/>
    </source>
</evidence>
<keyword evidence="2" id="KW-0732">Signal</keyword>
<evidence type="ECO:0008006" key="5">
    <source>
        <dbReference type="Google" id="ProtNLM"/>
    </source>
</evidence>
<dbReference type="AlphaFoldDB" id="A0A2X2RKN3"/>
<feature type="signal peptide" evidence="2">
    <location>
        <begin position="1"/>
        <end position="26"/>
    </location>
</feature>
<evidence type="ECO:0000313" key="3">
    <source>
        <dbReference type="EMBL" id="SQA77253.1"/>
    </source>
</evidence>
<dbReference type="EMBL" id="UARG01000017">
    <property type="protein sequence ID" value="SQA77253.1"/>
    <property type="molecule type" value="Genomic_DNA"/>
</dbReference>
<feature type="region of interest" description="Disordered" evidence="1">
    <location>
        <begin position="288"/>
        <end position="312"/>
    </location>
</feature>
<feature type="compositionally biased region" description="Basic and acidic residues" evidence="1">
    <location>
        <begin position="293"/>
        <end position="312"/>
    </location>
</feature>
<gene>
    <name evidence="3" type="ORF">NCTC11546_00455</name>
</gene>
<proteinExistence type="predicted"/>
<protein>
    <recommendedName>
        <fullName evidence="5">SprT-like family</fullName>
    </recommendedName>
</protein>
<accession>A0A2X2RKN3</accession>
<evidence type="ECO:0000256" key="1">
    <source>
        <dbReference type="SAM" id="MobiDB-lite"/>
    </source>
</evidence>
<sequence>MRKRTFKFGMLALVALALTYCQREDASEAPQQDPVPAVDPQAVVSLNEAKSLFEASENQKRTANSVSRRKYPFIELETDWRYFVQTQTLVGDAYSKIPVTIVGSDLSAEILFLKKDGITEQTLFVTKVDSLTSDNRIVNADFYLFTPKGEFISAYRMKEGVITHELVPKYKGRYRLVVDTEVAQTSRVPKARTRDNLFRIACDCGTESNSEGDCGCAQVSGGGYSTILLDEVTLYGKRKKRLNNPFDPYPNYNDYEFTDPYYDEDFYRGGRYRGGECTNCGGGGGSNVGAGMAKEEQKKKEEKKQDKREDTIKDSLTNPCVKALLAQAPNLNNDIARIMNNTFGNNDKFNITVRNKSFAKDSEHKGDVAYTKSNGSIDNYNNHTLNCDIYLNDDIISSASQEYILATIYHEVIHSFLIYELQTLGEKAFNQKYPSVYSKEFFVGNKSKKKMYVLIDKQQHNKFSNFIESLAQSIMSLPGTQISLETARAMAKVGVVENESLSEGENYLNNQQKLGKSGMTCTPKIR</sequence>
<dbReference type="Proteomes" id="UP000249891">
    <property type="component" value="Unassembled WGS sequence"/>
</dbReference>
<name>A0A2X2RKN3_CAPOC</name>
<evidence type="ECO:0000256" key="2">
    <source>
        <dbReference type="SAM" id="SignalP"/>
    </source>
</evidence>
<dbReference type="RefSeq" id="WP_128090815.1">
    <property type="nucleotide sequence ID" value="NZ_UARG01000017.1"/>
</dbReference>
<organism evidence="3 4">
    <name type="scientific">Capnocytophaga ochracea</name>
    <dbReference type="NCBI Taxonomy" id="1018"/>
    <lineage>
        <taxon>Bacteria</taxon>
        <taxon>Pseudomonadati</taxon>
        <taxon>Bacteroidota</taxon>
        <taxon>Flavobacteriia</taxon>
        <taxon>Flavobacteriales</taxon>
        <taxon>Flavobacteriaceae</taxon>
        <taxon>Capnocytophaga</taxon>
    </lineage>
</organism>